<dbReference type="PROSITE" id="PS50145">
    <property type="entry name" value="ZF_TRAF"/>
    <property type="match status" value="1"/>
</dbReference>
<feature type="domain" description="MATH" evidence="8">
    <location>
        <begin position="143"/>
        <end position="292"/>
    </location>
</feature>
<dbReference type="PANTHER" id="PTHR10131:SF94">
    <property type="entry name" value="TNF RECEPTOR-ASSOCIATED FACTOR 4"/>
    <property type="match status" value="1"/>
</dbReference>
<dbReference type="PANTHER" id="PTHR10131">
    <property type="entry name" value="TNF RECEPTOR ASSOCIATED FACTOR"/>
    <property type="match status" value="1"/>
</dbReference>
<evidence type="ECO:0000256" key="6">
    <source>
        <dbReference type="ARBA" id="ARBA00022833"/>
    </source>
</evidence>
<name>A0A821GZ58_9BILA</name>
<dbReference type="GO" id="GO:0005737">
    <property type="term" value="C:cytoplasm"/>
    <property type="evidence" value="ECO:0007669"/>
    <property type="project" value="UniProtKB-SubCell"/>
</dbReference>
<evidence type="ECO:0008006" key="12">
    <source>
        <dbReference type="Google" id="ProtNLM"/>
    </source>
</evidence>
<dbReference type="PROSITE" id="PS50144">
    <property type="entry name" value="MATH"/>
    <property type="match status" value="1"/>
</dbReference>
<dbReference type="InterPro" id="IPR001293">
    <property type="entry name" value="Znf_TRAF"/>
</dbReference>
<proteinExistence type="predicted"/>
<dbReference type="EMBL" id="CAJOBQ010006607">
    <property type="protein sequence ID" value="CAF4673909.1"/>
    <property type="molecule type" value="Genomic_DNA"/>
</dbReference>
<dbReference type="InterPro" id="IPR013083">
    <property type="entry name" value="Znf_RING/FYVE/PHD"/>
</dbReference>
<evidence type="ECO:0000256" key="7">
    <source>
        <dbReference type="PROSITE-ProRule" id="PRU00207"/>
    </source>
</evidence>
<evidence type="ECO:0000256" key="1">
    <source>
        <dbReference type="ARBA" id="ARBA00004496"/>
    </source>
</evidence>
<keyword evidence="6 7" id="KW-0862">Zinc</keyword>
<evidence type="ECO:0000256" key="3">
    <source>
        <dbReference type="ARBA" id="ARBA00022723"/>
    </source>
</evidence>
<comment type="caution">
    <text evidence="10">The sequence shown here is derived from an EMBL/GenBank/DDBJ whole genome shotgun (WGS) entry which is preliminary data.</text>
</comment>
<feature type="zinc finger region" description="TRAF-type" evidence="7">
    <location>
        <begin position="4"/>
        <end position="59"/>
    </location>
</feature>
<evidence type="ECO:0000256" key="2">
    <source>
        <dbReference type="ARBA" id="ARBA00022490"/>
    </source>
</evidence>
<keyword evidence="3 7" id="KW-0479">Metal-binding</keyword>
<dbReference type="GO" id="GO:0043122">
    <property type="term" value="P:regulation of canonical NF-kappaB signal transduction"/>
    <property type="evidence" value="ECO:0007669"/>
    <property type="project" value="TreeGrafter"/>
</dbReference>
<gene>
    <name evidence="10" type="ORF">TSG867_LOCUS32014</name>
</gene>
<organism evidence="10 11">
    <name type="scientific">Rotaria socialis</name>
    <dbReference type="NCBI Taxonomy" id="392032"/>
    <lineage>
        <taxon>Eukaryota</taxon>
        <taxon>Metazoa</taxon>
        <taxon>Spiralia</taxon>
        <taxon>Gnathifera</taxon>
        <taxon>Rotifera</taxon>
        <taxon>Eurotatoria</taxon>
        <taxon>Bdelloidea</taxon>
        <taxon>Philodinida</taxon>
        <taxon>Philodinidae</taxon>
        <taxon>Rotaria</taxon>
    </lineage>
</organism>
<dbReference type="InterPro" id="IPR008974">
    <property type="entry name" value="TRAF-like"/>
</dbReference>
<dbReference type="Gene3D" id="2.60.210.10">
    <property type="entry name" value="Apoptosis, Tumor Necrosis Factor Receptor Associated Protein 2, Chain A"/>
    <property type="match status" value="1"/>
</dbReference>
<evidence type="ECO:0000313" key="10">
    <source>
        <dbReference type="EMBL" id="CAF4673909.1"/>
    </source>
</evidence>
<dbReference type="AlphaFoldDB" id="A0A821GZ58"/>
<evidence type="ECO:0000259" key="9">
    <source>
        <dbReference type="PROSITE" id="PS50145"/>
    </source>
</evidence>
<dbReference type="GO" id="GO:0008270">
    <property type="term" value="F:zinc ion binding"/>
    <property type="evidence" value="ECO:0007669"/>
    <property type="project" value="UniProtKB-KW"/>
</dbReference>
<dbReference type="Gene3D" id="3.30.40.10">
    <property type="entry name" value="Zinc/RING finger domain, C3HC4 (zinc finger)"/>
    <property type="match status" value="1"/>
</dbReference>
<evidence type="ECO:0000313" key="11">
    <source>
        <dbReference type="Proteomes" id="UP000663862"/>
    </source>
</evidence>
<keyword evidence="5 7" id="KW-0863">Zinc-finger</keyword>
<comment type="subcellular location">
    <subcellularLocation>
        <location evidence="1">Cytoplasm</location>
    </subcellularLocation>
</comment>
<protein>
    <recommendedName>
        <fullName evidence="12">MATH domain-containing protein</fullName>
    </recommendedName>
</protein>
<dbReference type="InterPro" id="IPR049342">
    <property type="entry name" value="TRAF1-6_MATH_dom"/>
</dbReference>
<evidence type="ECO:0000256" key="5">
    <source>
        <dbReference type="ARBA" id="ARBA00022771"/>
    </source>
</evidence>
<dbReference type="Pfam" id="PF21355">
    <property type="entry name" value="TRAF-mep_MATH"/>
    <property type="match status" value="1"/>
</dbReference>
<dbReference type="Pfam" id="PF02176">
    <property type="entry name" value="zf-TRAF"/>
    <property type="match status" value="1"/>
</dbReference>
<sequence>MKDHLQVCTFENLQCEYCSIYLTDEFTYNEHVLSCREILVPCVFKIFGCDTMIRQKSIQDHVQSLLVKHLQLLADFVSTFIINNLNDKTSQNKSINKDRNEDLCREQESLKKDMSYHFNPFDGKCMQYLFDKSELLASFTHCHGTYSWCIDDIDQLYREAKQATFRVQKIQSSPFYTSRYGYKFGLELFLNGDLDGFNKSVSLYITVMKGNYDPLLNWPFRYSIIICLYDMSEQRHHVIHTITPTEYDECFKQPQTDTNPYVKITNFCSLELVFGKQYAYVKNDKMFIKIFINFEDYNENAIKKWIEIQSNGYPVNKELTILEASQKQK</sequence>
<evidence type="ECO:0000259" key="8">
    <source>
        <dbReference type="PROSITE" id="PS50144"/>
    </source>
</evidence>
<accession>A0A821GZ58</accession>
<keyword evidence="4" id="KW-0677">Repeat</keyword>
<dbReference type="InterPro" id="IPR002083">
    <property type="entry name" value="MATH/TRAF_dom"/>
</dbReference>
<reference evidence="10" key="1">
    <citation type="submission" date="2021-02" db="EMBL/GenBank/DDBJ databases">
        <authorList>
            <person name="Nowell W R."/>
        </authorList>
    </citation>
    <scope>NUCLEOTIDE SEQUENCE</scope>
</reference>
<dbReference type="SUPFAM" id="SSF49599">
    <property type="entry name" value="TRAF domain-like"/>
    <property type="match status" value="1"/>
</dbReference>
<keyword evidence="2" id="KW-0963">Cytoplasm</keyword>
<feature type="domain" description="TRAF-type" evidence="9">
    <location>
        <begin position="4"/>
        <end position="59"/>
    </location>
</feature>
<evidence type="ECO:0000256" key="4">
    <source>
        <dbReference type="ARBA" id="ARBA00022737"/>
    </source>
</evidence>
<dbReference type="Proteomes" id="UP000663862">
    <property type="component" value="Unassembled WGS sequence"/>
</dbReference>